<keyword evidence="6" id="KW-1185">Reference proteome</keyword>
<name>A0A9W8ANA8_9FUNG</name>
<evidence type="ECO:0000256" key="2">
    <source>
        <dbReference type="ARBA" id="ARBA00023295"/>
    </source>
</evidence>
<keyword evidence="2" id="KW-0326">Glycosidase</keyword>
<gene>
    <name evidence="5" type="primary">CRH1</name>
    <name evidence="5" type="ORF">IWQ62_006292</name>
</gene>
<evidence type="ECO:0000256" key="1">
    <source>
        <dbReference type="ARBA" id="ARBA00022801"/>
    </source>
</evidence>
<dbReference type="Pfam" id="PF00722">
    <property type="entry name" value="Glyco_hydro_16"/>
    <property type="match status" value="1"/>
</dbReference>
<keyword evidence="3" id="KW-0732">Signal</keyword>
<dbReference type="InterPro" id="IPR000757">
    <property type="entry name" value="Beta-glucanase-like"/>
</dbReference>
<evidence type="ECO:0000313" key="5">
    <source>
        <dbReference type="EMBL" id="KAJ1952140.1"/>
    </source>
</evidence>
<feature type="signal peptide" evidence="3">
    <location>
        <begin position="1"/>
        <end position="23"/>
    </location>
</feature>
<proteinExistence type="predicted"/>
<dbReference type="OrthoDB" id="4781at2759"/>
<comment type="caution">
    <text evidence="5">The sequence shown here is derived from an EMBL/GenBank/DDBJ whole genome shotgun (WGS) entry which is preliminary data.</text>
</comment>
<dbReference type="GO" id="GO:0005975">
    <property type="term" value="P:carbohydrate metabolic process"/>
    <property type="evidence" value="ECO:0007669"/>
    <property type="project" value="InterPro"/>
</dbReference>
<sequence>MKFSNLLVALSTASLSFLAHVSAQGQNVCGTREWDFSSPDQMQDFSVDWCPENAYIENGAMVLRLTSSCGTTVIYPHKLSSGRVEAVIRAGPTSGVVTAFIMQGDNPKDELDLEWVGKDPHRVQSMYFVNGERVTGDELPGYHAAADSTQKYYRYSIDFGPDHVVWRVNGATVRTLEREEGRPFPSAANLLRIGVWDGSKNQEWAGLVDWKSQEAYYAYVEHLSITGFC</sequence>
<organism evidence="5 6">
    <name type="scientific">Dispira parvispora</name>
    <dbReference type="NCBI Taxonomy" id="1520584"/>
    <lineage>
        <taxon>Eukaryota</taxon>
        <taxon>Fungi</taxon>
        <taxon>Fungi incertae sedis</taxon>
        <taxon>Zoopagomycota</taxon>
        <taxon>Kickxellomycotina</taxon>
        <taxon>Dimargaritomycetes</taxon>
        <taxon>Dimargaritales</taxon>
        <taxon>Dimargaritaceae</taxon>
        <taxon>Dispira</taxon>
    </lineage>
</organism>
<dbReference type="Proteomes" id="UP001150925">
    <property type="component" value="Unassembled WGS sequence"/>
</dbReference>
<reference evidence="5" key="1">
    <citation type="submission" date="2022-07" db="EMBL/GenBank/DDBJ databases">
        <title>Phylogenomic reconstructions and comparative analyses of Kickxellomycotina fungi.</title>
        <authorList>
            <person name="Reynolds N.K."/>
            <person name="Stajich J.E."/>
            <person name="Barry K."/>
            <person name="Grigoriev I.V."/>
            <person name="Crous P."/>
            <person name="Smith M.E."/>
        </authorList>
    </citation>
    <scope>NUCLEOTIDE SEQUENCE</scope>
    <source>
        <strain evidence="5">RSA 1196</strain>
    </source>
</reference>
<dbReference type="InterPro" id="IPR013320">
    <property type="entry name" value="ConA-like_dom_sf"/>
</dbReference>
<dbReference type="AlphaFoldDB" id="A0A9W8ANA8"/>
<dbReference type="GO" id="GO:0004553">
    <property type="term" value="F:hydrolase activity, hydrolyzing O-glycosyl compounds"/>
    <property type="evidence" value="ECO:0007669"/>
    <property type="project" value="InterPro"/>
</dbReference>
<feature type="chain" id="PRO_5040873327" evidence="3">
    <location>
        <begin position="24"/>
        <end position="229"/>
    </location>
</feature>
<accession>A0A9W8ANA8</accession>
<evidence type="ECO:0000259" key="4">
    <source>
        <dbReference type="PROSITE" id="PS51762"/>
    </source>
</evidence>
<keyword evidence="1" id="KW-0378">Hydrolase</keyword>
<dbReference type="SUPFAM" id="SSF49899">
    <property type="entry name" value="Concanavalin A-like lectins/glucanases"/>
    <property type="match status" value="1"/>
</dbReference>
<feature type="domain" description="GH16" evidence="4">
    <location>
        <begin position="31"/>
        <end position="219"/>
    </location>
</feature>
<evidence type="ECO:0000256" key="3">
    <source>
        <dbReference type="SAM" id="SignalP"/>
    </source>
</evidence>
<dbReference type="InterPro" id="IPR044791">
    <property type="entry name" value="Beta-glucanase/XTH"/>
</dbReference>
<dbReference type="PROSITE" id="PS51762">
    <property type="entry name" value="GH16_2"/>
    <property type="match status" value="1"/>
</dbReference>
<protein>
    <submittedName>
        <fullName evidence="5">Transglycosylase</fullName>
    </submittedName>
</protein>
<evidence type="ECO:0000313" key="6">
    <source>
        <dbReference type="Proteomes" id="UP001150925"/>
    </source>
</evidence>
<dbReference type="Gene3D" id="2.60.120.200">
    <property type="match status" value="1"/>
</dbReference>
<dbReference type="EMBL" id="JANBPY010003299">
    <property type="protein sequence ID" value="KAJ1952140.1"/>
    <property type="molecule type" value="Genomic_DNA"/>
</dbReference>
<dbReference type="PANTHER" id="PTHR31062">
    <property type="entry name" value="XYLOGLUCAN ENDOTRANSGLUCOSYLASE/HYDROLASE PROTEIN 8-RELATED"/>
    <property type="match status" value="1"/>
</dbReference>